<proteinExistence type="predicted"/>
<evidence type="ECO:0000313" key="2">
    <source>
        <dbReference type="EMBL" id="MFG6432388.1"/>
    </source>
</evidence>
<accession>A0ABW7F6Y6</accession>
<keyword evidence="3" id="KW-1185">Reference proteome</keyword>
<comment type="caution">
    <text evidence="2">The sequence shown here is derived from an EMBL/GenBank/DDBJ whole genome shotgun (WGS) entry which is preliminary data.</text>
</comment>
<feature type="transmembrane region" description="Helical" evidence="1">
    <location>
        <begin position="52"/>
        <end position="74"/>
    </location>
</feature>
<name>A0ABW7F6Y6_9BURK</name>
<keyword evidence="1" id="KW-1133">Transmembrane helix</keyword>
<evidence type="ECO:0000256" key="1">
    <source>
        <dbReference type="SAM" id="Phobius"/>
    </source>
</evidence>
<feature type="transmembrane region" description="Helical" evidence="1">
    <location>
        <begin position="86"/>
        <end position="103"/>
    </location>
</feature>
<evidence type="ECO:0000313" key="3">
    <source>
        <dbReference type="Proteomes" id="UP001606210"/>
    </source>
</evidence>
<dbReference type="Proteomes" id="UP001606210">
    <property type="component" value="Unassembled WGS sequence"/>
</dbReference>
<keyword evidence="1" id="KW-0472">Membrane</keyword>
<protein>
    <recommendedName>
        <fullName evidence="4">MFS transporter</fullName>
    </recommendedName>
</protein>
<organism evidence="2 3">
    <name type="scientific">Pelomonas parva</name>
    <dbReference type="NCBI Taxonomy" id="3299032"/>
    <lineage>
        <taxon>Bacteria</taxon>
        <taxon>Pseudomonadati</taxon>
        <taxon>Pseudomonadota</taxon>
        <taxon>Betaproteobacteria</taxon>
        <taxon>Burkholderiales</taxon>
        <taxon>Sphaerotilaceae</taxon>
        <taxon>Roseateles</taxon>
    </lineage>
</organism>
<reference evidence="2 3" key="1">
    <citation type="submission" date="2024-08" db="EMBL/GenBank/DDBJ databases">
        <authorList>
            <person name="Lu H."/>
        </authorList>
    </citation>
    <scope>NUCLEOTIDE SEQUENCE [LARGE SCALE GENOMIC DNA]</scope>
    <source>
        <strain evidence="2 3">LYH14W</strain>
    </source>
</reference>
<dbReference type="EMBL" id="JBIGHV010000008">
    <property type="protein sequence ID" value="MFG6432388.1"/>
    <property type="molecule type" value="Genomic_DNA"/>
</dbReference>
<sequence length="225" mass="24653">MNQLPIEVARELRVRLRDAHFTTFNTLNTIFTGGLVAYLLRRVLEMPEAQRPWLLVLASLLTLIACWSGLFRMLALVRFPSRMSDALLSFGAGAAVYMMVSLLDAGPQVWLRTAAAVAFFGGVGTLNMLRGARKDPFNDDVLPLIERDLRLAAWARLGFVPLTLLLAQSGLPDWVLSGAAVVGAVLALVVDDVVWGRSVSLTSRPDVLASEREALRQAALLGERR</sequence>
<dbReference type="RefSeq" id="WP_394482215.1">
    <property type="nucleotide sequence ID" value="NZ_JBIGHV010000008.1"/>
</dbReference>
<evidence type="ECO:0008006" key="4">
    <source>
        <dbReference type="Google" id="ProtNLM"/>
    </source>
</evidence>
<feature type="transmembrane region" description="Helical" evidence="1">
    <location>
        <begin position="109"/>
        <end position="129"/>
    </location>
</feature>
<feature type="transmembrane region" description="Helical" evidence="1">
    <location>
        <begin position="21"/>
        <end position="40"/>
    </location>
</feature>
<keyword evidence="1" id="KW-0812">Transmembrane</keyword>
<gene>
    <name evidence="2" type="ORF">ACG00Y_20885</name>
</gene>
<feature type="transmembrane region" description="Helical" evidence="1">
    <location>
        <begin position="174"/>
        <end position="195"/>
    </location>
</feature>